<feature type="transmembrane region" description="Helical" evidence="1">
    <location>
        <begin position="449"/>
        <end position="468"/>
    </location>
</feature>
<sequence>MRILKGKIKLEMVFISITLIVITIILFNGEIAGIADNGDFNRVLRPTHMWYEQDKTYDDLYFKYVNHKYDILNPLPTIDNNYLNTHVLTVLLAKTINVIVYSSDKFDIRFLSFIYIVLLLLGMFILMKNLKTKNVWINIIIFTLLTLIIADSSNILYFNSLYAEPNAYVFFILSLSFLSSILKRKEPKLLDGILFFISTTLFLGSKIQYAPLAILFLPLFLYLFKFYNTKRSRIILTICFTLMIGINSILFFIQPKYLSEVTTYNSVFGGILKNEETAGDFLRELGLDQKYKALAGTNGFQSDYPIDINSEEFRRDFYNKIGKKDIVLFYLRHPDLLMTRMFSTGEVTFINKPEHLGNRTKTFSQDAVSAEFFSGYYAFKKIMIPKRFVFVLTFFFLYLFVATYKYFKNNQIQNRIACLYIATLIIFCGIQYVLPTIGDGGLDTAKQLYMFNVVFDFLVFIIMYRVILSGGTFKNK</sequence>
<evidence type="ECO:0000313" key="2">
    <source>
        <dbReference type="EMBL" id="MCY9759617.1"/>
    </source>
</evidence>
<evidence type="ECO:0000313" key="3">
    <source>
        <dbReference type="Proteomes" id="UP001527181"/>
    </source>
</evidence>
<feature type="transmembrane region" description="Helical" evidence="1">
    <location>
        <begin position="139"/>
        <end position="159"/>
    </location>
</feature>
<protein>
    <recommendedName>
        <fullName evidence="4">Transmembrane protein</fullName>
    </recommendedName>
</protein>
<keyword evidence="1" id="KW-0812">Transmembrane</keyword>
<gene>
    <name evidence="2" type="ORF">M5X12_03410</name>
</gene>
<dbReference type="EMBL" id="JAMDNP010000005">
    <property type="protein sequence ID" value="MCY9759617.1"/>
    <property type="molecule type" value="Genomic_DNA"/>
</dbReference>
<feature type="transmembrane region" description="Helical" evidence="1">
    <location>
        <begin position="388"/>
        <end position="407"/>
    </location>
</feature>
<organism evidence="2 3">
    <name type="scientific">Paenibacillus alvei</name>
    <name type="common">Bacillus alvei</name>
    <dbReference type="NCBI Taxonomy" id="44250"/>
    <lineage>
        <taxon>Bacteria</taxon>
        <taxon>Bacillati</taxon>
        <taxon>Bacillota</taxon>
        <taxon>Bacilli</taxon>
        <taxon>Bacillales</taxon>
        <taxon>Paenibacillaceae</taxon>
        <taxon>Paenibacillus</taxon>
    </lineage>
</organism>
<feature type="transmembrane region" description="Helical" evidence="1">
    <location>
        <begin position="419"/>
        <end position="437"/>
    </location>
</feature>
<feature type="transmembrane region" description="Helical" evidence="1">
    <location>
        <begin position="210"/>
        <end position="227"/>
    </location>
</feature>
<dbReference type="GeneID" id="94488379"/>
<proteinExistence type="predicted"/>
<feature type="transmembrane region" description="Helical" evidence="1">
    <location>
        <begin position="234"/>
        <end position="253"/>
    </location>
</feature>
<keyword evidence="1" id="KW-1133">Transmembrane helix</keyword>
<feature type="transmembrane region" description="Helical" evidence="1">
    <location>
        <begin position="12"/>
        <end position="35"/>
    </location>
</feature>
<keyword evidence="3" id="KW-1185">Reference proteome</keyword>
<comment type="caution">
    <text evidence="2">The sequence shown here is derived from an EMBL/GenBank/DDBJ whole genome shotgun (WGS) entry which is preliminary data.</text>
</comment>
<feature type="transmembrane region" description="Helical" evidence="1">
    <location>
        <begin position="165"/>
        <end position="182"/>
    </location>
</feature>
<reference evidence="2 3" key="1">
    <citation type="submission" date="2022-05" db="EMBL/GenBank/DDBJ databases">
        <title>Genome Sequencing of Bee-Associated Microbes.</title>
        <authorList>
            <person name="Dunlap C."/>
        </authorList>
    </citation>
    <scope>NUCLEOTIDE SEQUENCE [LARGE SCALE GENOMIC DNA]</scope>
    <source>
        <strain evidence="2 3">NRRL B-04010</strain>
    </source>
</reference>
<keyword evidence="1" id="KW-0472">Membrane</keyword>
<evidence type="ECO:0000256" key="1">
    <source>
        <dbReference type="SAM" id="Phobius"/>
    </source>
</evidence>
<dbReference type="RefSeq" id="WP_262866472.1">
    <property type="nucleotide sequence ID" value="NZ_JAMDNA010000007.1"/>
</dbReference>
<accession>A0ABT4GSD9</accession>
<dbReference type="Proteomes" id="UP001527181">
    <property type="component" value="Unassembled WGS sequence"/>
</dbReference>
<feature type="transmembrane region" description="Helical" evidence="1">
    <location>
        <begin position="108"/>
        <end position="127"/>
    </location>
</feature>
<evidence type="ECO:0008006" key="4">
    <source>
        <dbReference type="Google" id="ProtNLM"/>
    </source>
</evidence>
<name>A0ABT4GSD9_PAEAL</name>